<dbReference type="AlphaFoldDB" id="A6WEB7"/>
<proteinExistence type="predicted"/>
<dbReference type="HOGENOM" id="CLU_004974_0_0_11"/>
<name>A6WEB7_KINRD</name>
<sequence>MRVVRTATAGVCSTLLAALLTTTTATPALADALTAVEVSSDRETIAPGLSLERRTTLDPAGPVRTSLLRLASGSSTVPRLLQQDLTTPRTPADLAAAAGAVAAVNGDFFDIDRTGTPDGPVVVDGTPLKADATPQTAVGVEAGAAGWTGRLGQVLLQGSATLAGSTHPLAALGTRTVPADSLALFPPAWGAGDRALTVADPAAGAVELEVRAGRVSAVRAPGAVPVPADGYVLVATGSRARALSATPVGAAAGTDLRVRDDALSPGSRGFALGARLELVRDGAIAPIDVADPTWAALRARTALGWTATGDLLLLTVDGGTSRSRGLTAVETAQRMVEAGARGAVMLDGGGSAQLVARRPGDAGVSEVTVPSDGAARPVAHAVGLVPAPAAAGAASVVLNRGTPLRVFPGLGRRVEAVPVDAAGAPAPGTPVLTVADPALASVEGTRVRGTAPGRTALRAGTGTATGALDVEVLGPLARLGLQAPAALPGPGATADVTVLGRDVEGRAAALDAADVAVTTDPALLRAEALPDGRLRLTAVAAGPATVDLGLAAAGVRTSTGVALGSSTVTLDALDDPAAWTAGAVRSTASVSRVEVADLPGVRAALRLTHDPTGQPVGTSTAALLPRAPVRLPGGTREVALQVRGDGGGGWLRGVLLVDGAQRPVTFAARVDFTGWRTLRAPVPEGARSVAVERLYLAQTSAATRRAGALDVASLQAVVPPPASTATATGDPALGPLAAGGPRTARVAVLSGAGVSAARPASAEHLAAELRRAVAGGARHVVLAGDAVGSGGRAGTGADVDLVRSVLARTLPPGTTWAWVPGGGERGTPAAGGLSSAGALPRAVDVAGTRFVHVATAGGTVRASDPQALVRLRDDLAGAGPAARSVVVVSAGPVADPDEAALLRRWTTALRAGGARVAVVESGAATGVVREEEVLRVGTGTAASLSVAADAASPPAAARSAAPGVDDGWLRVQPAGPLLDRYQRQVR</sequence>
<dbReference type="OrthoDB" id="9809781at2"/>
<keyword evidence="4" id="KW-1185">Reference proteome</keyword>
<protein>
    <recommendedName>
        <fullName evidence="2">Phosphodiester glycosidase domain-containing protein</fullName>
    </recommendedName>
</protein>
<dbReference type="Pfam" id="PF09992">
    <property type="entry name" value="NAGPA"/>
    <property type="match status" value="1"/>
</dbReference>
<dbReference type="PANTHER" id="PTHR40446">
    <property type="entry name" value="N-ACETYLGLUCOSAMINE-1-PHOSPHODIESTER ALPHA-N-ACETYLGLUCOSAMINIDASE"/>
    <property type="match status" value="1"/>
</dbReference>
<reference evidence="4" key="1">
    <citation type="journal article" date="2008" name="PLoS ONE">
        <title>Survival in nuclear waste, extreme resistance, and potential applications gleaned from the genome sequence of Kineococcus radiotolerans SRS30216.</title>
        <authorList>
            <person name="Bagwell C.E."/>
            <person name="Bhat S."/>
            <person name="Hawkins G.M."/>
            <person name="Smith B.W."/>
            <person name="Biswas T."/>
            <person name="Hoover T.R."/>
            <person name="Saunders E."/>
            <person name="Han C.S."/>
            <person name="Tsodikov O.V."/>
            <person name="Shimkets L.J."/>
        </authorList>
    </citation>
    <scope>NUCLEOTIDE SEQUENCE [LARGE SCALE GENOMIC DNA]</scope>
    <source>
        <strain evidence="4">ATCC BAA-149 / DSM 14245 / SRS30216</strain>
    </source>
</reference>
<feature type="chain" id="PRO_5002704179" description="Phosphodiester glycosidase domain-containing protein" evidence="1">
    <location>
        <begin position="31"/>
        <end position="986"/>
    </location>
</feature>
<evidence type="ECO:0000313" key="4">
    <source>
        <dbReference type="Proteomes" id="UP000001116"/>
    </source>
</evidence>
<evidence type="ECO:0000313" key="3">
    <source>
        <dbReference type="EMBL" id="ABS05156.1"/>
    </source>
</evidence>
<organism evidence="3 4">
    <name type="scientific">Kineococcus radiotolerans (strain ATCC BAA-149 / DSM 14245 / SRS30216)</name>
    <dbReference type="NCBI Taxonomy" id="266940"/>
    <lineage>
        <taxon>Bacteria</taxon>
        <taxon>Bacillati</taxon>
        <taxon>Actinomycetota</taxon>
        <taxon>Actinomycetes</taxon>
        <taxon>Kineosporiales</taxon>
        <taxon>Kineosporiaceae</taxon>
        <taxon>Kineococcus</taxon>
    </lineage>
</organism>
<evidence type="ECO:0000256" key="1">
    <source>
        <dbReference type="SAM" id="SignalP"/>
    </source>
</evidence>
<feature type="domain" description="Phosphodiester glycosidase" evidence="2">
    <location>
        <begin position="206"/>
        <end position="384"/>
    </location>
</feature>
<dbReference type="KEGG" id="kra:Krad_3693"/>
<feature type="signal peptide" evidence="1">
    <location>
        <begin position="1"/>
        <end position="30"/>
    </location>
</feature>
<dbReference type="PANTHER" id="PTHR40446:SF2">
    <property type="entry name" value="N-ACETYLGLUCOSAMINE-1-PHOSPHODIESTER ALPHA-N-ACETYLGLUCOSAMINIDASE"/>
    <property type="match status" value="1"/>
</dbReference>
<dbReference type="EMBL" id="CP000750">
    <property type="protein sequence ID" value="ABS05156.1"/>
    <property type="molecule type" value="Genomic_DNA"/>
</dbReference>
<dbReference type="InterPro" id="IPR018711">
    <property type="entry name" value="NAGPA"/>
</dbReference>
<accession>A6WEB7</accession>
<evidence type="ECO:0000259" key="2">
    <source>
        <dbReference type="Pfam" id="PF09992"/>
    </source>
</evidence>
<dbReference type="Proteomes" id="UP000001116">
    <property type="component" value="Chromosome"/>
</dbReference>
<gene>
    <name evidence="3" type="ordered locus">Krad_3693</name>
</gene>
<dbReference type="eggNOG" id="COG4632">
    <property type="taxonomic scope" value="Bacteria"/>
</dbReference>
<dbReference type="STRING" id="266940.Krad_3693"/>
<dbReference type="RefSeq" id="WP_012086573.1">
    <property type="nucleotide sequence ID" value="NC_009664.2"/>
</dbReference>
<keyword evidence="1" id="KW-0732">Signal</keyword>